<protein>
    <recommendedName>
        <fullName evidence="4">Lipid droplet-associated hydrolase</fullName>
        <ecNumber evidence="9">3.1.1.13</ecNumber>
    </recommendedName>
    <alternativeName>
        <fullName evidence="8">Lipid droplet-associated serine hydrolase</fullName>
    </alternativeName>
</protein>
<dbReference type="InterPro" id="IPR019363">
    <property type="entry name" value="LDAH"/>
</dbReference>
<dbReference type="GO" id="GO:0042632">
    <property type="term" value="P:cholesterol homeostasis"/>
    <property type="evidence" value="ECO:0007669"/>
    <property type="project" value="UniProtKB-ARBA"/>
</dbReference>
<dbReference type="GO" id="GO:0160077">
    <property type="term" value="P:lipid droplet fusion"/>
    <property type="evidence" value="ECO:0007669"/>
    <property type="project" value="UniProtKB-ARBA"/>
</dbReference>
<dbReference type="OrthoDB" id="448051at2759"/>
<comment type="similarity">
    <text evidence="3">Belongs to the AB hydrolase superfamily. LDAH family.</text>
</comment>
<gene>
    <name evidence="11" type="ORF">JRQ81_005637</name>
</gene>
<dbReference type="EMBL" id="JAPFRF010000002">
    <property type="protein sequence ID" value="KAJ7341485.1"/>
    <property type="molecule type" value="Genomic_DNA"/>
</dbReference>
<evidence type="ECO:0000256" key="2">
    <source>
        <dbReference type="ARBA" id="ARBA00004502"/>
    </source>
</evidence>
<dbReference type="Proteomes" id="UP001142489">
    <property type="component" value="Unassembled WGS sequence"/>
</dbReference>
<evidence type="ECO:0000313" key="12">
    <source>
        <dbReference type="Proteomes" id="UP001142489"/>
    </source>
</evidence>
<comment type="subcellular location">
    <subcellularLocation>
        <location evidence="1">Endoplasmic reticulum</location>
    </subcellularLocation>
    <subcellularLocation>
        <location evidence="2">Lipid droplet</location>
    </subcellularLocation>
</comment>
<proteinExistence type="inferred from homology"/>
<sequence length="367" mass="42182">FIRGQRCGFGGLLPLPSARPRGSRRRFSVHLEMQGAAREVPTGEAMSLKKESEEQVVMHEEFTYINGAATYIIKCGPWKDLCKNENTPKVLFLVIPGNPGFSEYYQVFIQTLYRGLKQQYPVWVVSHAGHCQVPNGLKMTEETDNSDIDDVFGLRGQVEHKLSFLRKNVPNDVKLVLIGHSIGSYIALQIMNLAPDLEILRCVHLFPTIERMAQSPNGRILTPLLCHLRYILYMPMYLFTFLPERVKRFLVNYVLGDGCHEELKMAALHMLNMDSLANIFYMASQEMRMVTKRDNSTIRNHLKKLTFYYGARDLWCPKQYYEEMKMEFPEGDIQLCERGIKHAFVLHSSEEMAEMVSGWVADDLTGL</sequence>
<dbReference type="GO" id="GO:0004771">
    <property type="term" value="F:sterol ester esterase activity"/>
    <property type="evidence" value="ECO:0007669"/>
    <property type="project" value="UniProtKB-EC"/>
</dbReference>
<dbReference type="GO" id="GO:0019915">
    <property type="term" value="P:lipid storage"/>
    <property type="evidence" value="ECO:0007669"/>
    <property type="project" value="InterPro"/>
</dbReference>
<dbReference type="InterPro" id="IPR029058">
    <property type="entry name" value="AB_hydrolase_fold"/>
</dbReference>
<evidence type="ECO:0000313" key="11">
    <source>
        <dbReference type="EMBL" id="KAJ7341485.1"/>
    </source>
</evidence>
<dbReference type="GO" id="GO:0035356">
    <property type="term" value="P:intracellular triglyceride homeostasis"/>
    <property type="evidence" value="ECO:0007669"/>
    <property type="project" value="UniProtKB-ARBA"/>
</dbReference>
<feature type="non-terminal residue" evidence="11">
    <location>
        <position position="367"/>
    </location>
</feature>
<evidence type="ECO:0000256" key="8">
    <source>
        <dbReference type="ARBA" id="ARBA00031924"/>
    </source>
</evidence>
<dbReference type="Pfam" id="PF10230">
    <property type="entry name" value="LIDHydrolase"/>
    <property type="match status" value="1"/>
</dbReference>
<keyword evidence="12" id="KW-1185">Reference proteome</keyword>
<dbReference type="FunFam" id="3.40.50.1820:FF:000068">
    <property type="entry name" value="Lipid droplet associated hydrolase"/>
    <property type="match status" value="1"/>
</dbReference>
<keyword evidence="6" id="KW-0378">Hydrolase</keyword>
<dbReference type="AlphaFoldDB" id="A0A9Q1B6S1"/>
<evidence type="ECO:0000256" key="9">
    <source>
        <dbReference type="ARBA" id="ARBA00039150"/>
    </source>
</evidence>
<accession>A0A9Q1B6S1</accession>
<comment type="caution">
    <text evidence="11">The sequence shown here is derived from an EMBL/GenBank/DDBJ whole genome shotgun (WGS) entry which is preliminary data.</text>
</comment>
<reference evidence="11" key="1">
    <citation type="journal article" date="2023" name="DNA Res.">
        <title>Chromosome-level genome assembly of Phrynocephalus forsythii using third-generation DNA sequencing and Hi-C analysis.</title>
        <authorList>
            <person name="Qi Y."/>
            <person name="Zhao W."/>
            <person name="Zhao Y."/>
            <person name="Niu C."/>
            <person name="Cao S."/>
            <person name="Zhang Y."/>
        </authorList>
    </citation>
    <scope>NUCLEOTIDE SEQUENCE</scope>
    <source>
        <tissue evidence="11">Muscle</tissue>
    </source>
</reference>
<evidence type="ECO:0000256" key="7">
    <source>
        <dbReference type="ARBA" id="ARBA00022824"/>
    </source>
</evidence>
<evidence type="ECO:0000256" key="1">
    <source>
        <dbReference type="ARBA" id="ARBA00004240"/>
    </source>
</evidence>
<dbReference type="Gene3D" id="3.40.50.1820">
    <property type="entry name" value="alpha/beta hydrolase"/>
    <property type="match status" value="1"/>
</dbReference>
<organism evidence="11 12">
    <name type="scientific">Phrynocephalus forsythii</name>
    <dbReference type="NCBI Taxonomy" id="171643"/>
    <lineage>
        <taxon>Eukaryota</taxon>
        <taxon>Metazoa</taxon>
        <taxon>Chordata</taxon>
        <taxon>Craniata</taxon>
        <taxon>Vertebrata</taxon>
        <taxon>Euteleostomi</taxon>
        <taxon>Lepidosauria</taxon>
        <taxon>Squamata</taxon>
        <taxon>Bifurcata</taxon>
        <taxon>Unidentata</taxon>
        <taxon>Episquamata</taxon>
        <taxon>Toxicofera</taxon>
        <taxon>Iguania</taxon>
        <taxon>Acrodonta</taxon>
        <taxon>Agamidae</taxon>
        <taxon>Agaminae</taxon>
        <taxon>Phrynocephalus</taxon>
    </lineage>
</organism>
<evidence type="ECO:0000256" key="3">
    <source>
        <dbReference type="ARBA" id="ARBA00008300"/>
    </source>
</evidence>
<dbReference type="SUPFAM" id="SSF53474">
    <property type="entry name" value="alpha/beta-Hydrolases"/>
    <property type="match status" value="1"/>
</dbReference>
<keyword evidence="7" id="KW-0256">Endoplasmic reticulum</keyword>
<dbReference type="PANTHER" id="PTHR13390:SF0">
    <property type="entry name" value="LIPID DROPLET-ASSOCIATED HYDROLASE"/>
    <property type="match status" value="1"/>
</dbReference>
<dbReference type="GO" id="GO:0005783">
    <property type="term" value="C:endoplasmic reticulum"/>
    <property type="evidence" value="ECO:0007669"/>
    <property type="project" value="UniProtKB-SubCell"/>
</dbReference>
<dbReference type="PANTHER" id="PTHR13390">
    <property type="entry name" value="LIPASE"/>
    <property type="match status" value="1"/>
</dbReference>
<evidence type="ECO:0000256" key="5">
    <source>
        <dbReference type="ARBA" id="ARBA00022677"/>
    </source>
</evidence>
<name>A0A9Q1B6S1_9SAUR</name>
<evidence type="ECO:0000256" key="10">
    <source>
        <dbReference type="ARBA" id="ARBA00049527"/>
    </source>
</evidence>
<dbReference type="EC" id="3.1.1.13" evidence="9"/>
<dbReference type="GO" id="GO:0005811">
    <property type="term" value="C:lipid droplet"/>
    <property type="evidence" value="ECO:0007669"/>
    <property type="project" value="UniProtKB-SubCell"/>
</dbReference>
<evidence type="ECO:0000256" key="6">
    <source>
        <dbReference type="ARBA" id="ARBA00022801"/>
    </source>
</evidence>
<keyword evidence="5" id="KW-0551">Lipid droplet</keyword>
<evidence type="ECO:0000256" key="4">
    <source>
        <dbReference type="ARBA" id="ARBA00019242"/>
    </source>
</evidence>
<comment type="catalytic activity">
    <reaction evidence="10">
        <text>a cholesterol ester + H2O = cholesterol + a fatty acid + H(+)</text>
        <dbReference type="Rhea" id="RHEA:36403"/>
        <dbReference type="ChEBI" id="CHEBI:15377"/>
        <dbReference type="ChEBI" id="CHEBI:15378"/>
        <dbReference type="ChEBI" id="CHEBI:16113"/>
        <dbReference type="ChEBI" id="CHEBI:17002"/>
        <dbReference type="ChEBI" id="CHEBI:28868"/>
        <dbReference type="EC" id="3.1.1.13"/>
    </reaction>
    <physiologicalReaction direction="left-to-right" evidence="10">
        <dbReference type="Rhea" id="RHEA:36404"/>
    </physiologicalReaction>
</comment>